<gene>
    <name evidence="2" type="ORF">TESG_00416</name>
</gene>
<evidence type="ECO:0000313" key="3">
    <source>
        <dbReference type="Proteomes" id="UP000009172"/>
    </source>
</evidence>
<evidence type="ECO:0000256" key="1">
    <source>
        <dbReference type="SAM" id="MobiDB-lite"/>
    </source>
</evidence>
<dbReference type="HOGENOM" id="CLU_1462354_0_0_1"/>
<feature type="compositionally biased region" description="Basic and acidic residues" evidence="1">
    <location>
        <begin position="97"/>
        <end position="113"/>
    </location>
</feature>
<feature type="compositionally biased region" description="Polar residues" evidence="1">
    <location>
        <begin position="170"/>
        <end position="185"/>
    </location>
</feature>
<sequence>MTVSDEEAMSSIPAASTSYKGRESKASPPHALGRIPTGGTAVSSGAATQMPDLESGDGGDESTSSLRRRRYSQREGATPPGGTLARVGTMLATAHAQDFERKKRPSILDDGKDSPNNGTSTDEEEEEEEEENENGGNDVNDNGYEAHISEESDQSSNNREGRSGGISAGLRNSGTYSSRAGQHEM</sequence>
<feature type="compositionally biased region" description="Low complexity" evidence="1">
    <location>
        <begin position="134"/>
        <end position="145"/>
    </location>
</feature>
<protein>
    <submittedName>
        <fullName evidence="2">Uncharacterized protein</fullName>
    </submittedName>
</protein>
<reference evidence="3" key="1">
    <citation type="journal article" date="2012" name="MBio">
        <title>Comparative genome analysis of Trichophyton rubrum and related dermatophytes reveals candidate genes involved in infection.</title>
        <authorList>
            <person name="Martinez D.A."/>
            <person name="Oliver B.G."/>
            <person name="Graeser Y."/>
            <person name="Goldberg J.M."/>
            <person name="Li W."/>
            <person name="Martinez-Rossi N.M."/>
            <person name="Monod M."/>
            <person name="Shelest E."/>
            <person name="Barton R.C."/>
            <person name="Birch E."/>
            <person name="Brakhage A.A."/>
            <person name="Chen Z."/>
            <person name="Gurr S.J."/>
            <person name="Heiman D."/>
            <person name="Heitman J."/>
            <person name="Kosti I."/>
            <person name="Rossi A."/>
            <person name="Saif S."/>
            <person name="Samalova M."/>
            <person name="Saunders C.W."/>
            <person name="Shea T."/>
            <person name="Summerbell R.C."/>
            <person name="Xu J."/>
            <person name="Young S."/>
            <person name="Zeng Q."/>
            <person name="Birren B.W."/>
            <person name="Cuomo C.A."/>
            <person name="White T.C."/>
        </authorList>
    </citation>
    <scope>NUCLEOTIDE SEQUENCE [LARGE SCALE GENOMIC DNA]</scope>
    <source>
        <strain evidence="3">CBS 112818</strain>
    </source>
</reference>
<name>F2RNF2_TRIT1</name>
<feature type="region of interest" description="Disordered" evidence="1">
    <location>
        <begin position="1"/>
        <end position="185"/>
    </location>
</feature>
<dbReference type="EMBL" id="GG698477">
    <property type="protein sequence ID" value="EGD92851.1"/>
    <property type="molecule type" value="Genomic_DNA"/>
</dbReference>
<keyword evidence="3" id="KW-1185">Reference proteome</keyword>
<organism evidence="2 3">
    <name type="scientific">Trichophyton tonsurans (strain CBS 112818)</name>
    <name type="common">Scalp ringworm fungus</name>
    <dbReference type="NCBI Taxonomy" id="647933"/>
    <lineage>
        <taxon>Eukaryota</taxon>
        <taxon>Fungi</taxon>
        <taxon>Dikarya</taxon>
        <taxon>Ascomycota</taxon>
        <taxon>Pezizomycotina</taxon>
        <taxon>Eurotiomycetes</taxon>
        <taxon>Eurotiomycetidae</taxon>
        <taxon>Onygenales</taxon>
        <taxon>Arthrodermataceae</taxon>
        <taxon>Trichophyton</taxon>
    </lineage>
</organism>
<accession>F2RNF2</accession>
<feature type="compositionally biased region" description="Acidic residues" evidence="1">
    <location>
        <begin position="121"/>
        <end position="133"/>
    </location>
</feature>
<evidence type="ECO:0000313" key="2">
    <source>
        <dbReference type="EMBL" id="EGD92851.1"/>
    </source>
</evidence>
<proteinExistence type="predicted"/>
<dbReference type="Proteomes" id="UP000009172">
    <property type="component" value="Unassembled WGS sequence"/>
</dbReference>
<dbReference type="AlphaFoldDB" id="F2RNF2"/>